<dbReference type="InterPro" id="IPR025662">
    <property type="entry name" value="Sigma_54_int_dom_ATP-bd_1"/>
</dbReference>
<reference evidence="8 9" key="2">
    <citation type="submission" date="2020-06" db="EMBL/GenBank/DDBJ databases">
        <title>Complete Genome Sequence of Clostridium muelleri sp. nov. P21T, an Acid-Alcohol Producing Acetogen Isolated from Old Hay.</title>
        <authorList>
            <person name="Duncan K.E."/>
            <person name="Tanner R.S."/>
        </authorList>
    </citation>
    <scope>NUCLEOTIDE SEQUENCE [LARGE SCALE GENOMIC DNA]</scope>
    <source>
        <strain evidence="8 9">P21</strain>
    </source>
</reference>
<dbReference type="Gene3D" id="1.10.10.60">
    <property type="entry name" value="Homeodomain-like"/>
    <property type="match status" value="1"/>
</dbReference>
<dbReference type="Gene3D" id="1.10.8.60">
    <property type="match status" value="1"/>
</dbReference>
<dbReference type="SUPFAM" id="SSF46689">
    <property type="entry name" value="Homeodomain-like"/>
    <property type="match status" value="1"/>
</dbReference>
<keyword evidence="3" id="KW-0805">Transcription regulation</keyword>
<dbReference type="Pfam" id="PF00158">
    <property type="entry name" value="Sigma54_activat"/>
    <property type="match status" value="1"/>
</dbReference>
<evidence type="ECO:0000256" key="4">
    <source>
        <dbReference type="ARBA" id="ARBA00023125"/>
    </source>
</evidence>
<evidence type="ECO:0000256" key="1">
    <source>
        <dbReference type="ARBA" id="ARBA00022741"/>
    </source>
</evidence>
<dbReference type="InterPro" id="IPR002078">
    <property type="entry name" value="Sigma_54_int"/>
</dbReference>
<keyword evidence="9" id="KW-1185">Reference proteome</keyword>
<reference evidence="8 9" key="1">
    <citation type="submission" date="2020-04" db="EMBL/GenBank/DDBJ databases">
        <authorList>
            <person name="Doyle D.A."/>
        </authorList>
    </citation>
    <scope>NUCLEOTIDE SEQUENCE [LARGE SCALE GENOMIC DNA]</scope>
    <source>
        <strain evidence="8 9">P21</strain>
    </source>
</reference>
<dbReference type="Pfam" id="PF25601">
    <property type="entry name" value="AAA_lid_14"/>
    <property type="match status" value="1"/>
</dbReference>
<evidence type="ECO:0000259" key="7">
    <source>
        <dbReference type="PROSITE" id="PS50112"/>
    </source>
</evidence>
<dbReference type="Proteomes" id="UP000537131">
    <property type="component" value="Unassembled WGS sequence"/>
</dbReference>
<dbReference type="GO" id="GO:0043565">
    <property type="term" value="F:sequence-specific DNA binding"/>
    <property type="evidence" value="ECO:0007669"/>
    <property type="project" value="InterPro"/>
</dbReference>
<dbReference type="InterPro" id="IPR025944">
    <property type="entry name" value="Sigma_54_int_dom_CS"/>
</dbReference>
<dbReference type="CDD" id="cd00130">
    <property type="entry name" value="PAS"/>
    <property type="match status" value="1"/>
</dbReference>
<dbReference type="PROSITE" id="PS00688">
    <property type="entry name" value="SIGMA54_INTERACT_3"/>
    <property type="match status" value="1"/>
</dbReference>
<dbReference type="PROSITE" id="PS00675">
    <property type="entry name" value="SIGMA54_INTERACT_1"/>
    <property type="match status" value="1"/>
</dbReference>
<dbReference type="InterPro" id="IPR035965">
    <property type="entry name" value="PAS-like_dom_sf"/>
</dbReference>
<dbReference type="AlphaFoldDB" id="A0A7Y0HNQ4"/>
<dbReference type="NCBIfam" id="TIGR00229">
    <property type="entry name" value="sensory_box"/>
    <property type="match status" value="1"/>
</dbReference>
<evidence type="ECO:0000256" key="3">
    <source>
        <dbReference type="ARBA" id="ARBA00023015"/>
    </source>
</evidence>
<feature type="domain" description="PAS" evidence="7">
    <location>
        <begin position="3"/>
        <end position="54"/>
    </location>
</feature>
<keyword evidence="2" id="KW-0067">ATP-binding</keyword>
<dbReference type="EMBL" id="JABBNI010000015">
    <property type="protein sequence ID" value="NMM62897.1"/>
    <property type="molecule type" value="Genomic_DNA"/>
</dbReference>
<dbReference type="RefSeq" id="WP_169297502.1">
    <property type="nucleotide sequence ID" value="NZ_JABBNI010000015.1"/>
</dbReference>
<organism evidence="8 9">
    <name type="scientific">Clostridium muellerianum</name>
    <dbReference type="NCBI Taxonomy" id="2716538"/>
    <lineage>
        <taxon>Bacteria</taxon>
        <taxon>Bacillati</taxon>
        <taxon>Bacillota</taxon>
        <taxon>Clostridia</taxon>
        <taxon>Eubacteriales</taxon>
        <taxon>Clostridiaceae</taxon>
        <taxon>Clostridium</taxon>
    </lineage>
</organism>
<name>A0A7Y0HNQ4_9CLOT</name>
<dbReference type="SMART" id="SM00382">
    <property type="entry name" value="AAA"/>
    <property type="match status" value="1"/>
</dbReference>
<proteinExistence type="predicted"/>
<dbReference type="InterPro" id="IPR000014">
    <property type="entry name" value="PAS"/>
</dbReference>
<dbReference type="InterPro" id="IPR003593">
    <property type="entry name" value="AAA+_ATPase"/>
</dbReference>
<dbReference type="GO" id="GO:0005524">
    <property type="term" value="F:ATP binding"/>
    <property type="evidence" value="ECO:0007669"/>
    <property type="project" value="UniProtKB-KW"/>
</dbReference>
<dbReference type="SUPFAM" id="SSF52540">
    <property type="entry name" value="P-loop containing nucleoside triphosphate hydrolases"/>
    <property type="match status" value="1"/>
</dbReference>
<dbReference type="PRINTS" id="PR01590">
    <property type="entry name" value="HTHFIS"/>
</dbReference>
<dbReference type="GO" id="GO:0006355">
    <property type="term" value="P:regulation of DNA-templated transcription"/>
    <property type="evidence" value="ECO:0007669"/>
    <property type="project" value="InterPro"/>
</dbReference>
<dbReference type="InterPro" id="IPR025943">
    <property type="entry name" value="Sigma_54_int_dom_ATP-bd_2"/>
</dbReference>
<sequence length="569" mass="64154">MIIEESLKLIVKNISEGVITIDNKGNIVIINKIAEDLLCISAKDCIGKSLKEVIPKTHLLKILKTKKNESNERFFLNGREFITNRIPIMLNNVEEGAIAIFQDINIYKKMKNEMSDDKLNVDILNTVINTINECVVVINEKGIITMMSKAYKEFLNCSNPEGKQVIDVIENTRLHKVLETGIMEVGDLQEISGNKMVSMRMPIKKDGKIVGVIGKVMFKSIGDLHSLNKKLNNLEKEVEFYKNVFNTEKVAKYSFEDIVGSSPIVKKVKGLAKKAGNTNSNVLIVGESGTGKELYAHAIHNSSKRVLGPFVEINCAAIPQELLEAELFGYEEGAFTGAKKGGKKGKFEIANGGTIFLDEIGDMPMNMQVKILRVIQEKEIERVGGNVVEQVDVRIIAATNKNLEEAVRDGKFRADLYYRLNVIKISLPALRERKEDIPQLANALRIKVSNRLGMYVEGISKEAIECLANYNWPGNIRELENVIERAINLLDSDLVIQPEHLPERLRKNKFKSYIKENKYLKDIIESVEKDVILECLNKTKWNKNKTSQLLGISRAGLYKKIEEYKLSNV</sequence>
<dbReference type="Pfam" id="PF00989">
    <property type="entry name" value="PAS"/>
    <property type="match status" value="1"/>
</dbReference>
<dbReference type="PROSITE" id="PS00676">
    <property type="entry name" value="SIGMA54_INTERACT_2"/>
    <property type="match status" value="1"/>
</dbReference>
<dbReference type="Pfam" id="PF02954">
    <property type="entry name" value="HTH_8"/>
    <property type="match status" value="1"/>
</dbReference>
<accession>A0A7Y0HNQ4</accession>
<evidence type="ECO:0000256" key="5">
    <source>
        <dbReference type="ARBA" id="ARBA00023163"/>
    </source>
</evidence>
<evidence type="ECO:0000256" key="2">
    <source>
        <dbReference type="ARBA" id="ARBA00022840"/>
    </source>
</evidence>
<dbReference type="SUPFAM" id="SSF55785">
    <property type="entry name" value="PYP-like sensor domain (PAS domain)"/>
    <property type="match status" value="1"/>
</dbReference>
<keyword evidence="1" id="KW-0547">Nucleotide-binding</keyword>
<dbReference type="PROSITE" id="PS50112">
    <property type="entry name" value="PAS"/>
    <property type="match status" value="1"/>
</dbReference>
<gene>
    <name evidence="8" type="ORF">HBE96_09320</name>
</gene>
<dbReference type="InterPro" id="IPR058031">
    <property type="entry name" value="AAA_lid_NorR"/>
</dbReference>
<comment type="caution">
    <text evidence="8">The sequence shown here is derived from an EMBL/GenBank/DDBJ whole genome shotgun (WGS) entry which is preliminary data.</text>
</comment>
<feature type="domain" description="Sigma-54 factor interaction" evidence="6">
    <location>
        <begin position="258"/>
        <end position="488"/>
    </location>
</feature>
<evidence type="ECO:0000313" key="8">
    <source>
        <dbReference type="EMBL" id="NMM62897.1"/>
    </source>
</evidence>
<dbReference type="FunFam" id="3.40.50.300:FF:000006">
    <property type="entry name" value="DNA-binding transcriptional regulator NtrC"/>
    <property type="match status" value="1"/>
</dbReference>
<dbReference type="Gene3D" id="3.40.50.300">
    <property type="entry name" value="P-loop containing nucleotide triphosphate hydrolases"/>
    <property type="match status" value="1"/>
</dbReference>
<dbReference type="InterPro" id="IPR002197">
    <property type="entry name" value="HTH_Fis"/>
</dbReference>
<evidence type="ECO:0000259" key="6">
    <source>
        <dbReference type="PROSITE" id="PS50045"/>
    </source>
</evidence>
<dbReference type="Gene3D" id="3.30.450.20">
    <property type="entry name" value="PAS domain"/>
    <property type="match status" value="2"/>
</dbReference>
<dbReference type="CDD" id="cd00009">
    <property type="entry name" value="AAA"/>
    <property type="match status" value="1"/>
</dbReference>
<dbReference type="InterPro" id="IPR013767">
    <property type="entry name" value="PAS_fold"/>
</dbReference>
<dbReference type="InterPro" id="IPR009057">
    <property type="entry name" value="Homeodomain-like_sf"/>
</dbReference>
<protein>
    <submittedName>
        <fullName evidence="8">Sigma 54-interacting transcriptional regulator</fullName>
    </submittedName>
</protein>
<dbReference type="SMART" id="SM00091">
    <property type="entry name" value="PAS"/>
    <property type="match status" value="2"/>
</dbReference>
<dbReference type="PROSITE" id="PS50045">
    <property type="entry name" value="SIGMA54_INTERACT_4"/>
    <property type="match status" value="1"/>
</dbReference>
<dbReference type="PANTHER" id="PTHR32071">
    <property type="entry name" value="TRANSCRIPTIONAL REGULATORY PROTEIN"/>
    <property type="match status" value="1"/>
</dbReference>
<keyword evidence="4" id="KW-0238">DNA-binding</keyword>
<dbReference type="InterPro" id="IPR027417">
    <property type="entry name" value="P-loop_NTPase"/>
</dbReference>
<dbReference type="PANTHER" id="PTHR32071:SF57">
    <property type="entry name" value="C4-DICARBOXYLATE TRANSPORT TRANSCRIPTIONAL REGULATORY PROTEIN DCTD"/>
    <property type="match status" value="1"/>
</dbReference>
<keyword evidence="5" id="KW-0804">Transcription</keyword>
<evidence type="ECO:0000313" key="9">
    <source>
        <dbReference type="Proteomes" id="UP000537131"/>
    </source>
</evidence>